<organism evidence="3 4">
    <name type="scientific">Phytohabitans flavus</name>
    <dbReference type="NCBI Taxonomy" id="1076124"/>
    <lineage>
        <taxon>Bacteria</taxon>
        <taxon>Bacillati</taxon>
        <taxon>Actinomycetota</taxon>
        <taxon>Actinomycetes</taxon>
        <taxon>Micromonosporales</taxon>
        <taxon>Micromonosporaceae</taxon>
    </lineage>
</organism>
<dbReference type="GO" id="GO:0003824">
    <property type="term" value="F:catalytic activity"/>
    <property type="evidence" value="ECO:0007669"/>
    <property type="project" value="InterPro"/>
</dbReference>
<evidence type="ECO:0000313" key="3">
    <source>
        <dbReference type="EMBL" id="BCB77236.1"/>
    </source>
</evidence>
<dbReference type="InterPro" id="IPR000873">
    <property type="entry name" value="AMP-dep_synth/lig_dom"/>
</dbReference>
<dbReference type="InterPro" id="IPR001242">
    <property type="entry name" value="Condensation_dom"/>
</dbReference>
<evidence type="ECO:0000259" key="1">
    <source>
        <dbReference type="Pfam" id="PF00501"/>
    </source>
</evidence>
<evidence type="ECO:0000259" key="2">
    <source>
        <dbReference type="Pfam" id="PF00668"/>
    </source>
</evidence>
<dbReference type="PANTHER" id="PTHR45527:SF1">
    <property type="entry name" value="FATTY ACID SYNTHASE"/>
    <property type="match status" value="1"/>
</dbReference>
<gene>
    <name evidence="3" type="ORF">Pflav_036460</name>
</gene>
<dbReference type="Proteomes" id="UP000502508">
    <property type="component" value="Chromosome"/>
</dbReference>
<accession>A0A6F8XTT6</accession>
<dbReference type="Pfam" id="PF00501">
    <property type="entry name" value="AMP-binding"/>
    <property type="match status" value="1"/>
</dbReference>
<reference evidence="3 4" key="1">
    <citation type="submission" date="2020-03" db="EMBL/GenBank/DDBJ databases">
        <title>Whole genome shotgun sequence of Phytohabitans flavus NBRC 107702.</title>
        <authorList>
            <person name="Komaki H."/>
            <person name="Tamura T."/>
        </authorList>
    </citation>
    <scope>NUCLEOTIDE SEQUENCE [LARGE SCALE GENOMIC DNA]</scope>
    <source>
        <strain evidence="3 4">NBRC 107702</strain>
    </source>
</reference>
<dbReference type="GO" id="GO:0043041">
    <property type="term" value="P:amino acid activation for nonribosomal peptide biosynthetic process"/>
    <property type="evidence" value="ECO:0007669"/>
    <property type="project" value="TreeGrafter"/>
</dbReference>
<dbReference type="PROSITE" id="PS00455">
    <property type="entry name" value="AMP_BINDING"/>
    <property type="match status" value="1"/>
</dbReference>
<dbReference type="KEGG" id="pfla:Pflav_036460"/>
<name>A0A6F8XTT6_9ACTN</name>
<feature type="domain" description="AMP-dependent synthetase/ligase" evidence="1">
    <location>
        <begin position="386"/>
        <end position="626"/>
    </location>
</feature>
<dbReference type="Gene3D" id="3.40.50.980">
    <property type="match status" value="2"/>
</dbReference>
<dbReference type="SUPFAM" id="SSF52777">
    <property type="entry name" value="CoA-dependent acyltransferases"/>
    <property type="match status" value="2"/>
</dbReference>
<evidence type="ECO:0008006" key="5">
    <source>
        <dbReference type="Google" id="ProtNLM"/>
    </source>
</evidence>
<protein>
    <recommendedName>
        <fullName evidence="5">Non-ribosomal peptide synthetase</fullName>
    </recommendedName>
</protein>
<dbReference type="Gene3D" id="3.30.559.30">
    <property type="entry name" value="Nonribosomal peptide synthetase, condensation domain"/>
    <property type="match status" value="1"/>
</dbReference>
<dbReference type="Pfam" id="PF00668">
    <property type="entry name" value="Condensation"/>
    <property type="match status" value="1"/>
</dbReference>
<dbReference type="FunFam" id="3.40.50.980:FF:000001">
    <property type="entry name" value="Non-ribosomal peptide synthetase"/>
    <property type="match status" value="1"/>
</dbReference>
<keyword evidence="4" id="KW-1185">Reference proteome</keyword>
<dbReference type="InterPro" id="IPR023213">
    <property type="entry name" value="CAT-like_dom_sf"/>
</dbReference>
<dbReference type="Gene3D" id="3.30.559.10">
    <property type="entry name" value="Chloramphenicol acetyltransferase-like domain"/>
    <property type="match status" value="1"/>
</dbReference>
<dbReference type="GO" id="GO:0031177">
    <property type="term" value="F:phosphopantetheine binding"/>
    <property type="evidence" value="ECO:0007669"/>
    <property type="project" value="TreeGrafter"/>
</dbReference>
<dbReference type="EMBL" id="AP022870">
    <property type="protein sequence ID" value="BCB77236.1"/>
    <property type="molecule type" value="Genomic_DNA"/>
</dbReference>
<dbReference type="GO" id="GO:0008610">
    <property type="term" value="P:lipid biosynthetic process"/>
    <property type="evidence" value="ECO:0007669"/>
    <property type="project" value="UniProtKB-ARBA"/>
</dbReference>
<reference evidence="3 4" key="2">
    <citation type="submission" date="2020-03" db="EMBL/GenBank/DDBJ databases">
        <authorList>
            <person name="Ichikawa N."/>
            <person name="Kimura A."/>
            <person name="Kitahashi Y."/>
            <person name="Uohara A."/>
        </authorList>
    </citation>
    <scope>NUCLEOTIDE SEQUENCE [LARGE SCALE GENOMIC DNA]</scope>
    <source>
        <strain evidence="3 4">NBRC 107702</strain>
    </source>
</reference>
<proteinExistence type="predicted"/>
<dbReference type="SUPFAM" id="SSF56801">
    <property type="entry name" value="Acetyl-CoA synthetase-like"/>
    <property type="match status" value="1"/>
</dbReference>
<dbReference type="PANTHER" id="PTHR45527">
    <property type="entry name" value="NONRIBOSOMAL PEPTIDE SYNTHETASE"/>
    <property type="match status" value="1"/>
</dbReference>
<dbReference type="AlphaFoldDB" id="A0A6F8XTT6"/>
<dbReference type="GO" id="GO:0044550">
    <property type="term" value="P:secondary metabolite biosynthetic process"/>
    <property type="evidence" value="ECO:0007669"/>
    <property type="project" value="TreeGrafter"/>
</dbReference>
<feature type="domain" description="Condensation" evidence="2">
    <location>
        <begin position="2"/>
        <end position="364"/>
    </location>
</feature>
<dbReference type="InterPro" id="IPR020845">
    <property type="entry name" value="AMP-binding_CS"/>
</dbReference>
<dbReference type="GO" id="GO:0005829">
    <property type="term" value="C:cytosol"/>
    <property type="evidence" value="ECO:0007669"/>
    <property type="project" value="TreeGrafter"/>
</dbReference>
<evidence type="ECO:0000313" key="4">
    <source>
        <dbReference type="Proteomes" id="UP000502508"/>
    </source>
</evidence>
<sequence>MQFVGATVDVPLSEVDLSALPPDERDVQLDALLAQDRTRRFDLARPPLFRLLLVRLGGGRDRLVLTHHVLLWDGWSASLFLEQLLSRYGGDAEPASAGSYRDYLAWLAAQDGDRAAAAWRDALAGLAEPTLVGPVGRGGRPTLPERHRAEMTVALSDRLRAAARDLGVTLNTLLNAAWAIVLSTVSGRDDVVFGATVAGRTAPIRHIERAIGLFLNTVPVRVTLDAREPVADLLRRVQAERTALMPYEHVGLGAIQRETGHTQLFDTLFALQNVGGEDQLAALRERHGVEQVGSVDATHFPLALVVTPTEALRVMLAYRPDVLSGTVAAGVLDRFTAVLERIAADGSTPVGRLDALPAGERERLAVEWAATRHDLPDSTIADLLGEQAAQTPDEIALVFGAERVTYAELDARINRLARLLAARGAAPERVVALALPRSIDMVVALFAVLRTGAAYLPLELDHPTERLALMLDDARPVCVVSTTAVAATLPADCLQLDDPAVVAELSTQDSTPLGLRFDQRHPAYVIYTSGSTGRPKGVVTPYRGLTNMQLNHREAIFAPTIAAASGRRLRIAHTVSFAFDMSWEELLWLVEGHEVHVCDEDLRRDAEALVAYCARHRIDVVNVTPRTPST</sequence>